<gene>
    <name evidence="1" type="ORF">AKJ09_04642</name>
</gene>
<evidence type="ECO:0000313" key="2">
    <source>
        <dbReference type="Proteomes" id="UP000064967"/>
    </source>
</evidence>
<sequence length="425" mass="43897">MWAPRNSGRLRHICPEGPKVMTKSLHAQNARKPSANRVSPVESRGFRDRLRRVASAESLSKSLVVAAVIGGALLAGAPACSSSDKSSGAPTPACDSSKCAAGNTCLTYQGETKCRKTCASNSDPSSSCPFNYTCVPGEDGGEAFCRKDTSTNGAGAELAKGTGQWGASCLPMGGLAENPACDSAQGFQCYGVATTDADAYCTKYDCAQDSDCGAGFYCAAINASPNVESDERVVGETVRACLRRDYCAPCTADFDCGQGQHCVGDADGAGFCTNECSQGKNCPSDAVCADIGIGPKVCFPRAQRCVGDGSLCSPCRSDADCGEDGACVQGPYTTERSCAKKSTITCTLTTDLNGKPIQKQGVNLGCPALPGDLQGQVGVGCRGRKADDSTGLSRIGVASVPADYCTGMYAFGTDYNVGCWSRQTK</sequence>
<organism evidence="1 2">
    <name type="scientific">Labilithrix luteola</name>
    <dbReference type="NCBI Taxonomy" id="1391654"/>
    <lineage>
        <taxon>Bacteria</taxon>
        <taxon>Pseudomonadati</taxon>
        <taxon>Myxococcota</taxon>
        <taxon>Polyangia</taxon>
        <taxon>Polyangiales</taxon>
        <taxon>Labilitrichaceae</taxon>
        <taxon>Labilithrix</taxon>
    </lineage>
</organism>
<evidence type="ECO:0000313" key="1">
    <source>
        <dbReference type="EMBL" id="AKU97978.1"/>
    </source>
</evidence>
<proteinExistence type="predicted"/>
<dbReference type="Proteomes" id="UP000064967">
    <property type="component" value="Chromosome"/>
</dbReference>
<dbReference type="AlphaFoldDB" id="A0A0K1PWS3"/>
<protein>
    <submittedName>
        <fullName evidence="1">Uncharacterized protein</fullName>
    </submittedName>
</protein>
<name>A0A0K1PWS3_9BACT</name>
<dbReference type="STRING" id="1391654.AKJ09_04642"/>
<keyword evidence="2" id="KW-1185">Reference proteome</keyword>
<dbReference type="KEGG" id="llu:AKJ09_04642"/>
<dbReference type="EMBL" id="CP012333">
    <property type="protein sequence ID" value="AKU97978.1"/>
    <property type="molecule type" value="Genomic_DNA"/>
</dbReference>
<reference evidence="1 2" key="1">
    <citation type="submission" date="2015-08" db="EMBL/GenBank/DDBJ databases">
        <authorList>
            <person name="Babu N.S."/>
            <person name="Beckwith C.J."/>
            <person name="Beseler K.G."/>
            <person name="Brison A."/>
            <person name="Carone J.V."/>
            <person name="Caskin T.P."/>
            <person name="Diamond M."/>
            <person name="Durham M.E."/>
            <person name="Foxe J.M."/>
            <person name="Go M."/>
            <person name="Henderson B.A."/>
            <person name="Jones I.B."/>
            <person name="McGettigan J.A."/>
            <person name="Micheletti S.J."/>
            <person name="Nasrallah M.E."/>
            <person name="Ortiz D."/>
            <person name="Piller C.R."/>
            <person name="Privatt S.R."/>
            <person name="Schneider S.L."/>
            <person name="Sharp S."/>
            <person name="Smith T.C."/>
            <person name="Stanton J.D."/>
            <person name="Ullery H.E."/>
            <person name="Wilson R.J."/>
            <person name="Serrano M.G."/>
            <person name="Buck G."/>
            <person name="Lee V."/>
            <person name="Wang Y."/>
            <person name="Carvalho R."/>
            <person name="Voegtly L."/>
            <person name="Shi R."/>
            <person name="Duckworth R."/>
            <person name="Johnson A."/>
            <person name="Loviza R."/>
            <person name="Walstead R."/>
            <person name="Shah Z."/>
            <person name="Kiflezghi M."/>
            <person name="Wade K."/>
            <person name="Ball S.L."/>
            <person name="Bradley K.W."/>
            <person name="Asai D.J."/>
            <person name="Bowman C.A."/>
            <person name="Russell D.A."/>
            <person name="Pope W.H."/>
            <person name="Jacobs-Sera D."/>
            <person name="Hendrix R.W."/>
            <person name="Hatfull G.F."/>
        </authorList>
    </citation>
    <scope>NUCLEOTIDE SEQUENCE [LARGE SCALE GENOMIC DNA]</scope>
    <source>
        <strain evidence="1 2">DSM 27648</strain>
    </source>
</reference>
<accession>A0A0K1PWS3</accession>